<evidence type="ECO:0000256" key="1">
    <source>
        <dbReference type="ARBA" id="ARBA00004196"/>
    </source>
</evidence>
<keyword evidence="5" id="KW-0813">Transport</keyword>
<dbReference type="PROSITE" id="PS51257">
    <property type="entry name" value="PROKAR_LIPOPROTEIN"/>
    <property type="match status" value="1"/>
</dbReference>
<dbReference type="eggNOG" id="COG1879">
    <property type="taxonomic scope" value="Bacteria"/>
</dbReference>
<dbReference type="Proteomes" id="UP000006556">
    <property type="component" value="Chromosome"/>
</dbReference>
<feature type="compositionally biased region" description="Low complexity" evidence="3">
    <location>
        <begin position="353"/>
        <end position="367"/>
    </location>
</feature>
<feature type="domain" description="Periplasmic binding protein" evidence="4">
    <location>
        <begin position="51"/>
        <end position="303"/>
    </location>
</feature>
<dbReference type="InterPro" id="IPR028082">
    <property type="entry name" value="Peripla_BP_I"/>
</dbReference>
<name>A5CYL7_PELTS</name>
<dbReference type="InterPro" id="IPR050555">
    <property type="entry name" value="Bact_Solute-Bind_Prot2"/>
</dbReference>
<dbReference type="AlphaFoldDB" id="A5CYL7"/>
<dbReference type="KEGG" id="pth:PTH_2739"/>
<feature type="compositionally biased region" description="Gly residues" evidence="3">
    <location>
        <begin position="368"/>
        <end position="383"/>
    </location>
</feature>
<dbReference type="InterPro" id="IPR025997">
    <property type="entry name" value="SBP_2_dom"/>
</dbReference>
<dbReference type="HOGENOM" id="CLU_543736_0_0_9"/>
<accession>A5CYL7</accession>
<dbReference type="EMBL" id="AP009389">
    <property type="protein sequence ID" value="BAF60920.1"/>
    <property type="molecule type" value="Genomic_DNA"/>
</dbReference>
<keyword evidence="5" id="KW-0762">Sugar transport</keyword>
<evidence type="ECO:0000313" key="6">
    <source>
        <dbReference type="Proteomes" id="UP000006556"/>
    </source>
</evidence>
<comment type="subcellular location">
    <subcellularLocation>
        <location evidence="1">Cell envelope</location>
    </subcellularLocation>
</comment>
<dbReference type="PANTHER" id="PTHR30036">
    <property type="entry name" value="D-XYLOSE-BINDING PERIPLASMIC PROTEIN"/>
    <property type="match status" value="1"/>
</dbReference>
<dbReference type="GO" id="GO:0030288">
    <property type="term" value="C:outer membrane-bounded periplasmic space"/>
    <property type="evidence" value="ECO:0007669"/>
    <property type="project" value="TreeGrafter"/>
</dbReference>
<reference evidence="6" key="1">
    <citation type="journal article" date="2008" name="Genome Res.">
        <title>The genome of Pelotomaculum thermopropionicum reveals niche-associated evolution in anaerobic microbiota.</title>
        <authorList>
            <person name="Kosaka T."/>
            <person name="Kato S."/>
            <person name="Shimoyama T."/>
            <person name="Ishii S."/>
            <person name="Abe T."/>
            <person name="Watanabe K."/>
        </authorList>
    </citation>
    <scope>NUCLEOTIDE SEQUENCE [LARGE SCALE GENOMIC DNA]</scope>
    <source>
        <strain evidence="6">DSM 13744 / JCM 10971 / SI</strain>
    </source>
</reference>
<evidence type="ECO:0000313" key="5">
    <source>
        <dbReference type="EMBL" id="BAF60920.1"/>
    </source>
</evidence>
<organism evidence="5 6">
    <name type="scientific">Pelotomaculum thermopropionicum (strain DSM 13744 / JCM 10971 / SI)</name>
    <dbReference type="NCBI Taxonomy" id="370438"/>
    <lineage>
        <taxon>Bacteria</taxon>
        <taxon>Bacillati</taxon>
        <taxon>Bacillota</taxon>
        <taxon>Clostridia</taxon>
        <taxon>Eubacteriales</taxon>
        <taxon>Desulfotomaculaceae</taxon>
        <taxon>Pelotomaculum</taxon>
    </lineage>
</organism>
<protein>
    <submittedName>
        <fullName evidence="5">ABC-type sugar transport system, periplasmic component</fullName>
    </submittedName>
</protein>
<dbReference type="STRING" id="370438.PTH_2739"/>
<evidence type="ECO:0000256" key="2">
    <source>
        <dbReference type="ARBA" id="ARBA00022729"/>
    </source>
</evidence>
<feature type="compositionally biased region" description="Basic and acidic residues" evidence="3">
    <location>
        <begin position="406"/>
        <end position="417"/>
    </location>
</feature>
<dbReference type="PANTHER" id="PTHR30036:SF1">
    <property type="entry name" value="D-XYLOSE-BINDING PERIPLASMIC PROTEIN"/>
    <property type="match status" value="1"/>
</dbReference>
<dbReference type="Pfam" id="PF13407">
    <property type="entry name" value="Peripla_BP_4"/>
    <property type="match status" value="1"/>
</dbReference>
<dbReference type="Gene3D" id="3.40.50.2300">
    <property type="match status" value="2"/>
</dbReference>
<gene>
    <name evidence="5" type="primary">RbsB</name>
    <name evidence="5" type="ordered locus">PTH_2739</name>
</gene>
<evidence type="ECO:0000256" key="3">
    <source>
        <dbReference type="SAM" id="MobiDB-lite"/>
    </source>
</evidence>
<keyword evidence="6" id="KW-1185">Reference proteome</keyword>
<proteinExistence type="predicted"/>
<dbReference type="GO" id="GO:0030246">
    <property type="term" value="F:carbohydrate binding"/>
    <property type="evidence" value="ECO:0007669"/>
    <property type="project" value="TreeGrafter"/>
</dbReference>
<keyword evidence="2" id="KW-0732">Signal</keyword>
<feature type="compositionally biased region" description="Gly residues" evidence="3">
    <location>
        <begin position="418"/>
        <end position="432"/>
    </location>
</feature>
<evidence type="ECO:0000259" key="4">
    <source>
        <dbReference type="Pfam" id="PF13407"/>
    </source>
</evidence>
<feature type="region of interest" description="Disordered" evidence="3">
    <location>
        <begin position="347"/>
        <end position="432"/>
    </location>
</feature>
<sequence length="432" mass="45199">MNRGYFPLILVILIIITLPPLLCGCAGGRQPQRKPAGGQEIRIAVSLADLERDGNQIIKRAMTARAGEGGQGGQKVSITWLDAGNDPARQEKDLEQLADQKVRAVVLQPVDPAAGPGLVRKLARAGIKVVALDTLPADSPLDGYIAFDHARAGELQARYLLEMARERNAPVKAVILTGDKNDQASREVAASLLENLREHPQVQVVQVKDHPRGDPQAALVTLEQALAAAGGRLDAVLATDSRLAAAAAEMLKSRGLDRQVVTLGVGAGQKACQALAAGEHDAEVDVMPDLMAQYAFDAALGLAATGHWQYDRQVKNGDFDVPARVTPVRLVTAEEAYLLEQRWGPLAGGEGQQAGRQGQKGGQAERPGGQGQGSGAKEGGAAGGRKTTLKITTRDGKTMEMQIDGEIQKIETVDSGRGEGGGAGGGSQAGGT</sequence>
<dbReference type="SUPFAM" id="SSF53822">
    <property type="entry name" value="Periplasmic binding protein-like I"/>
    <property type="match status" value="1"/>
</dbReference>